<dbReference type="Pfam" id="PF01915">
    <property type="entry name" value="Glyco_hydro_3_C"/>
    <property type="match status" value="1"/>
</dbReference>
<organism evidence="5 7">
    <name type="scientific">Agathobacter rectalis</name>
    <dbReference type="NCBI Taxonomy" id="39491"/>
    <lineage>
        <taxon>Bacteria</taxon>
        <taxon>Bacillati</taxon>
        <taxon>Bacillota</taxon>
        <taxon>Clostridia</taxon>
        <taxon>Lachnospirales</taxon>
        <taxon>Lachnospiraceae</taxon>
        <taxon>Agathobacter</taxon>
    </lineage>
</organism>
<dbReference type="EC" id="3.2.1.21" evidence="6"/>
<dbReference type="InterPro" id="IPR026891">
    <property type="entry name" value="Fn3-like"/>
</dbReference>
<dbReference type="GO" id="GO:0031222">
    <property type="term" value="P:arabinan catabolic process"/>
    <property type="evidence" value="ECO:0007669"/>
    <property type="project" value="TreeGrafter"/>
</dbReference>
<dbReference type="InterPro" id="IPR044993">
    <property type="entry name" value="BXL"/>
</dbReference>
<dbReference type="RefSeq" id="WP_015516899.1">
    <property type="nucleotide sequence ID" value="NZ_CVRQ01000011.1"/>
</dbReference>
<dbReference type="Gene3D" id="2.60.40.10">
    <property type="entry name" value="Immunoglobulins"/>
    <property type="match status" value="1"/>
</dbReference>
<dbReference type="InterPro" id="IPR001764">
    <property type="entry name" value="Glyco_hydro_3_N"/>
</dbReference>
<protein>
    <submittedName>
        <fullName evidence="5 6">Beta-glucosidase</fullName>
        <ecNumber evidence="6">3.2.1.21</ecNumber>
    </submittedName>
</protein>
<dbReference type="Gene3D" id="3.40.50.1700">
    <property type="entry name" value="Glycoside hydrolase family 3 C-terminal domain"/>
    <property type="match status" value="1"/>
</dbReference>
<dbReference type="GO" id="GO:0008422">
    <property type="term" value="F:beta-glucosidase activity"/>
    <property type="evidence" value="ECO:0007669"/>
    <property type="project" value="UniProtKB-EC"/>
</dbReference>
<dbReference type="Proteomes" id="UP000049472">
    <property type="component" value="Unassembled WGS sequence"/>
</dbReference>
<dbReference type="PANTHER" id="PTHR42721">
    <property type="entry name" value="SUGAR HYDROLASE-RELATED"/>
    <property type="match status" value="1"/>
</dbReference>
<keyword evidence="7" id="KW-1185">Reference proteome</keyword>
<dbReference type="Pfam" id="PF14310">
    <property type="entry name" value="Fn3-like"/>
    <property type="match status" value="1"/>
</dbReference>
<dbReference type="InterPro" id="IPR036881">
    <property type="entry name" value="Glyco_hydro_3_C_sf"/>
</dbReference>
<dbReference type="GO" id="GO:0046556">
    <property type="term" value="F:alpha-L-arabinofuranosidase activity"/>
    <property type="evidence" value="ECO:0007669"/>
    <property type="project" value="TreeGrafter"/>
</dbReference>
<accession>A0A0M6WFN5</accession>
<dbReference type="GO" id="GO:0009044">
    <property type="term" value="F:xylan 1,4-beta-xylosidase activity"/>
    <property type="evidence" value="ECO:0007669"/>
    <property type="project" value="InterPro"/>
</dbReference>
<name>A0A0M6WFN5_9FIRM</name>
<evidence type="ECO:0000256" key="3">
    <source>
        <dbReference type="ARBA" id="ARBA00022801"/>
    </source>
</evidence>
<dbReference type="EMBL" id="CVRQ01000011">
    <property type="protein sequence ID" value="CRL34499.1"/>
    <property type="molecule type" value="Genomic_DNA"/>
</dbReference>
<dbReference type="AlphaFoldDB" id="A0A0M6WFN5"/>
<gene>
    <name evidence="6" type="primary">bglX_1</name>
    <name evidence="6" type="ORF">ERS852497_01036</name>
    <name evidence="5" type="ORF">T1815_08491</name>
</gene>
<dbReference type="Proteomes" id="UP000095602">
    <property type="component" value="Unassembled WGS sequence"/>
</dbReference>
<dbReference type="SUPFAM" id="SSF52279">
    <property type="entry name" value="Beta-D-glucan exohydrolase, C-terminal domain"/>
    <property type="match status" value="1"/>
</dbReference>
<dbReference type="GO" id="GO:0045493">
    <property type="term" value="P:xylan catabolic process"/>
    <property type="evidence" value="ECO:0007669"/>
    <property type="project" value="InterPro"/>
</dbReference>
<dbReference type="InterPro" id="IPR002772">
    <property type="entry name" value="Glyco_hydro_3_C"/>
</dbReference>
<evidence type="ECO:0000256" key="1">
    <source>
        <dbReference type="ARBA" id="ARBA00005336"/>
    </source>
</evidence>
<dbReference type="PRINTS" id="PR00133">
    <property type="entry name" value="GLHYDRLASE3"/>
</dbReference>
<evidence type="ECO:0000259" key="4">
    <source>
        <dbReference type="SMART" id="SM01217"/>
    </source>
</evidence>
<sequence>MSKKTMEYAKKLVSQMTIDEKISQMLYESPAIERLGIPEYNWWNEALHGVARAGVATVFPQAIGLAATFDTDLIEKIGDVVSTEGRGKFNEFSKKGDHGIYKGLTFWAPNVNIFRDPRWGRGHETYGEDPYLTGKLGCAYIRGLQGDDPDHLKSAACAKHFAVHSGPEAIRHEFDAKASKHDMYDTYLYAFKRCVKDAKVEAVMGAYNRVNGEPACGSRTLLKDILRDEFGFEGHVVSDCWAILDFHEHHHVTDTVEESAAMAVNNGCDLNCGSAFLHLKDAYDKGLVSDEAITAAVERLMEVRIRLGMMKDYPSPYEDISYEVVECKEHVELSVEAARRSLVLLKNKDNFLPLDRKNVKTIAVIGPNANSRDALIGNYYGTSSRYITPLEGLQQYLGEDTRVLYAEGCHLYKDKVQGLAEEKDRFKEALIMAEQSDVVVMCLGLDATIEGEEGDAGNEYASGDKLGLMLPGLQEELLEAVAAVGKPVILVLSAGSAIDLSWAEEHVDAIIDSWYPGARGGKAVAEAIFGEYSPSGKLPVTFYQGTENLPEFTDYSMAHRTYRYTNENVLYPFGYGLHYGETNYDGMSVDKAESDVNEPVEVFVNVTNDSRYTVNEIVQLYIRHVDAAEYEPGYQLKGIEVVKLEPYETKKVKLTLSPRDFAVIEEDGSCVAVPGIYEISAGGQQPDDRSTKLTGKRTERIDITRCGEKTGVDY</sequence>
<dbReference type="SUPFAM" id="SSF51445">
    <property type="entry name" value="(Trans)glycosidases"/>
    <property type="match status" value="1"/>
</dbReference>
<dbReference type="InterPro" id="IPR036962">
    <property type="entry name" value="Glyco_hydro_3_N_sf"/>
</dbReference>
<dbReference type="PANTHER" id="PTHR42721:SF3">
    <property type="entry name" value="BETA-D-XYLOSIDASE 5-RELATED"/>
    <property type="match status" value="1"/>
</dbReference>
<evidence type="ECO:0000313" key="5">
    <source>
        <dbReference type="EMBL" id="CRL34499.1"/>
    </source>
</evidence>
<feature type="domain" description="Fibronectin type III-like" evidence="4">
    <location>
        <begin position="616"/>
        <end position="685"/>
    </location>
</feature>
<dbReference type="EMBL" id="CZAJ01000007">
    <property type="protein sequence ID" value="CUO85042.1"/>
    <property type="molecule type" value="Genomic_DNA"/>
</dbReference>
<proteinExistence type="inferred from homology"/>
<evidence type="ECO:0000256" key="2">
    <source>
        <dbReference type="ARBA" id="ARBA00022729"/>
    </source>
</evidence>
<comment type="similarity">
    <text evidence="1">Belongs to the glycosyl hydrolase 3 family.</text>
</comment>
<dbReference type="Pfam" id="PF00933">
    <property type="entry name" value="Glyco_hydro_3"/>
    <property type="match status" value="1"/>
</dbReference>
<reference evidence="5" key="2">
    <citation type="submission" date="2015-05" db="EMBL/GenBank/DDBJ databases">
        <authorList>
            <person name="Wang D.B."/>
            <person name="Wang M."/>
        </authorList>
    </citation>
    <scope>NUCLEOTIDE SEQUENCE [LARGE SCALE GENOMIC DNA]</scope>
    <source>
        <strain evidence="5">T1-815</strain>
    </source>
</reference>
<keyword evidence="3 6" id="KW-0378">Hydrolase</keyword>
<dbReference type="SMART" id="SM01217">
    <property type="entry name" value="Fn3_like"/>
    <property type="match status" value="1"/>
</dbReference>
<keyword evidence="2" id="KW-0732">Signal</keyword>
<dbReference type="Gene3D" id="3.20.20.300">
    <property type="entry name" value="Glycoside hydrolase, family 3, N-terminal domain"/>
    <property type="match status" value="1"/>
</dbReference>
<evidence type="ECO:0000313" key="6">
    <source>
        <dbReference type="EMBL" id="CUO85042.1"/>
    </source>
</evidence>
<keyword evidence="6" id="KW-0326">Glycosidase</keyword>
<dbReference type="InterPro" id="IPR013783">
    <property type="entry name" value="Ig-like_fold"/>
</dbReference>
<reference evidence="7" key="1">
    <citation type="submission" date="2015-05" db="EMBL/GenBank/DDBJ databases">
        <authorList>
            <consortium name="Pathogen Informatics"/>
        </authorList>
    </citation>
    <scope>NUCLEOTIDE SEQUENCE [LARGE SCALE GENOMIC DNA]</scope>
    <source>
        <strain evidence="6 8">2789STDY5834884</strain>
        <strain evidence="7">T1-815</strain>
    </source>
</reference>
<evidence type="ECO:0000313" key="8">
    <source>
        <dbReference type="Proteomes" id="UP000095602"/>
    </source>
</evidence>
<dbReference type="InterPro" id="IPR017853">
    <property type="entry name" value="GH"/>
</dbReference>
<evidence type="ECO:0000313" key="7">
    <source>
        <dbReference type="Proteomes" id="UP000049472"/>
    </source>
</evidence>